<sequence>MSCMSLYLPYLAFPPPPCDTLFLSQSLTFIPPSPGSYANPTLPTSHLFPPGLPTPRSPSLGARTPAWALPVPASPPACLPLSSASLSPSLLLSVQGESQLGMLWL</sequence>
<evidence type="ECO:0000313" key="2">
    <source>
        <dbReference type="Proteomes" id="UP001331515"/>
    </source>
</evidence>
<accession>A0AAN8HWJ8</accession>
<dbReference type="AlphaFoldDB" id="A0AAN8HWJ8"/>
<dbReference type="EMBL" id="JAURVH010001516">
    <property type="protein sequence ID" value="KAK5930457.1"/>
    <property type="molecule type" value="Genomic_DNA"/>
</dbReference>
<name>A0AAN8HWJ8_CHAGU</name>
<keyword evidence="2" id="KW-1185">Reference proteome</keyword>
<gene>
    <name evidence="1" type="ORF">CgunFtcFv8_026688</name>
</gene>
<reference evidence="1 2" key="1">
    <citation type="journal article" date="2023" name="Mol. Biol. Evol.">
        <title>Genomics of Secondarily Temperate Adaptation in the Only Non-Antarctic Icefish.</title>
        <authorList>
            <person name="Rivera-Colon A.G."/>
            <person name="Rayamajhi N."/>
            <person name="Minhas B.F."/>
            <person name="Madrigal G."/>
            <person name="Bilyk K.T."/>
            <person name="Yoon V."/>
            <person name="Hune M."/>
            <person name="Gregory S."/>
            <person name="Cheng C.H.C."/>
            <person name="Catchen J.M."/>
        </authorList>
    </citation>
    <scope>NUCLEOTIDE SEQUENCE [LARGE SCALE GENOMIC DNA]</scope>
    <source>
        <tissue evidence="1">White muscle</tissue>
    </source>
</reference>
<evidence type="ECO:0000313" key="1">
    <source>
        <dbReference type="EMBL" id="KAK5930457.1"/>
    </source>
</evidence>
<dbReference type="Proteomes" id="UP001331515">
    <property type="component" value="Unassembled WGS sequence"/>
</dbReference>
<organism evidence="1 2">
    <name type="scientific">Champsocephalus gunnari</name>
    <name type="common">Mackerel icefish</name>
    <dbReference type="NCBI Taxonomy" id="52237"/>
    <lineage>
        <taxon>Eukaryota</taxon>
        <taxon>Metazoa</taxon>
        <taxon>Chordata</taxon>
        <taxon>Craniata</taxon>
        <taxon>Vertebrata</taxon>
        <taxon>Euteleostomi</taxon>
        <taxon>Actinopterygii</taxon>
        <taxon>Neopterygii</taxon>
        <taxon>Teleostei</taxon>
        <taxon>Neoteleostei</taxon>
        <taxon>Acanthomorphata</taxon>
        <taxon>Eupercaria</taxon>
        <taxon>Perciformes</taxon>
        <taxon>Notothenioidei</taxon>
        <taxon>Channichthyidae</taxon>
        <taxon>Champsocephalus</taxon>
    </lineage>
</organism>
<comment type="caution">
    <text evidence="1">The sequence shown here is derived from an EMBL/GenBank/DDBJ whole genome shotgun (WGS) entry which is preliminary data.</text>
</comment>
<protein>
    <submittedName>
        <fullName evidence="1">Uncharacterized protein</fullName>
    </submittedName>
</protein>
<proteinExistence type="predicted"/>